<reference evidence="2" key="2">
    <citation type="submission" date="2020-06" db="EMBL/GenBank/DDBJ databases">
        <title>Isolation of Planomicrobium glaciei.</title>
        <authorList>
            <person name="Malisova L."/>
            <person name="Safrankova R."/>
            <person name="Jakubu V."/>
            <person name="Spanelova P."/>
        </authorList>
    </citation>
    <scope>NUCLEOTIDE SEQUENCE [LARGE SCALE GENOMIC DNA]</scope>
    <source>
        <strain evidence="2">NRL-ATB46093</strain>
    </source>
</reference>
<gene>
    <name evidence="1" type="ORF">HF394_01115</name>
</gene>
<dbReference type="PANTHER" id="PTHR36039">
    <property type="match status" value="1"/>
</dbReference>
<dbReference type="RefSeq" id="WP_036807253.1">
    <property type="nucleotide sequence ID" value="NZ_CP051177.1"/>
</dbReference>
<dbReference type="Pfam" id="PF13563">
    <property type="entry name" value="2_5_RNA_ligase2"/>
    <property type="match status" value="1"/>
</dbReference>
<keyword evidence="2" id="KW-1185">Reference proteome</keyword>
<dbReference type="InterPro" id="IPR009097">
    <property type="entry name" value="Cyclic_Pdiesterase"/>
</dbReference>
<dbReference type="PANTHER" id="PTHR36039:SF2">
    <property type="entry name" value="RNA LIGASE_CYCLIC NUCLEOTIDE PHOSPHODIESTERASE FAMILY PROTEIN"/>
    <property type="match status" value="1"/>
</dbReference>
<evidence type="ECO:0000313" key="2">
    <source>
        <dbReference type="Proteomes" id="UP000509222"/>
    </source>
</evidence>
<dbReference type="EMBL" id="CP051177">
    <property type="protein sequence ID" value="QKX49285.1"/>
    <property type="molecule type" value="Genomic_DNA"/>
</dbReference>
<evidence type="ECO:0000313" key="1">
    <source>
        <dbReference type="EMBL" id="QKX49285.1"/>
    </source>
</evidence>
<sequence>MQVIVLRLDYQSSTIFEQLQQQAQNAASKQKAALPPHLTLQSFTHSNPLELKKAIEPWAVKMKQFSLSFASLGFFKQQGSFYAAPVVTKPLAQMHSALSLSTQEFTGHNAFYTPDQWVPHATIINHIAPPFWGPLFARLSMEFKPFAAKAVAIECWSVVQGKAQTEWSIFLLE</sequence>
<reference evidence="1 2" key="1">
    <citation type="submission" date="2020-04" db="EMBL/GenBank/DDBJ databases">
        <authorList>
            <person name="Pajer P."/>
            <person name="Broz P."/>
        </authorList>
    </citation>
    <scope>NUCLEOTIDE SEQUENCE [LARGE SCALE GENOMIC DNA]</scope>
    <source>
        <strain evidence="2">NRL-ATB46093</strain>
    </source>
</reference>
<protein>
    <submittedName>
        <fullName evidence="1">2'-5' RNA ligase family protein</fullName>
    </submittedName>
</protein>
<accession>A0A7H8Q6Z3</accession>
<dbReference type="Proteomes" id="UP000509222">
    <property type="component" value="Chromosome"/>
</dbReference>
<dbReference type="GO" id="GO:0016874">
    <property type="term" value="F:ligase activity"/>
    <property type="evidence" value="ECO:0007669"/>
    <property type="project" value="UniProtKB-KW"/>
</dbReference>
<dbReference type="SUPFAM" id="SSF55144">
    <property type="entry name" value="LigT-like"/>
    <property type="match status" value="1"/>
</dbReference>
<dbReference type="Gene3D" id="3.90.1140.10">
    <property type="entry name" value="Cyclic phosphodiesterase"/>
    <property type="match status" value="1"/>
</dbReference>
<dbReference type="AlphaFoldDB" id="A0A7H8Q6Z3"/>
<keyword evidence="1" id="KW-0436">Ligase</keyword>
<proteinExistence type="predicted"/>
<name>A0A7H8Q6Z3_9BACL</name>
<organism evidence="1 2">
    <name type="scientific">Planococcus glaciei</name>
    <dbReference type="NCBI Taxonomy" id="459472"/>
    <lineage>
        <taxon>Bacteria</taxon>
        <taxon>Bacillati</taxon>
        <taxon>Bacillota</taxon>
        <taxon>Bacilli</taxon>
        <taxon>Bacillales</taxon>
        <taxon>Caryophanaceae</taxon>
        <taxon>Planococcus</taxon>
    </lineage>
</organism>